<gene>
    <name evidence="1" type="ORF">BO97DRAFT_418082</name>
</gene>
<organism evidence="1 2">
    <name type="scientific">Aspergillus homomorphus (strain CBS 101889)</name>
    <dbReference type="NCBI Taxonomy" id="1450537"/>
    <lineage>
        <taxon>Eukaryota</taxon>
        <taxon>Fungi</taxon>
        <taxon>Dikarya</taxon>
        <taxon>Ascomycota</taxon>
        <taxon>Pezizomycotina</taxon>
        <taxon>Eurotiomycetes</taxon>
        <taxon>Eurotiomycetidae</taxon>
        <taxon>Eurotiales</taxon>
        <taxon>Aspergillaceae</taxon>
        <taxon>Aspergillus</taxon>
        <taxon>Aspergillus subgen. Circumdati</taxon>
    </lineage>
</organism>
<reference evidence="1 2" key="1">
    <citation type="submission" date="2018-02" db="EMBL/GenBank/DDBJ databases">
        <title>The genomes of Aspergillus section Nigri reveals drivers in fungal speciation.</title>
        <authorList>
            <consortium name="DOE Joint Genome Institute"/>
            <person name="Vesth T.C."/>
            <person name="Nybo J."/>
            <person name="Theobald S."/>
            <person name="Brandl J."/>
            <person name="Frisvad J.C."/>
            <person name="Nielsen K.F."/>
            <person name="Lyhne E.K."/>
            <person name="Kogle M.E."/>
            <person name="Kuo A."/>
            <person name="Riley R."/>
            <person name="Clum A."/>
            <person name="Nolan M."/>
            <person name="Lipzen A."/>
            <person name="Salamov A."/>
            <person name="Henrissat B."/>
            <person name="Wiebenga A."/>
            <person name="De vries R.P."/>
            <person name="Grigoriev I.V."/>
            <person name="Mortensen U.H."/>
            <person name="Andersen M.R."/>
            <person name="Baker S.E."/>
        </authorList>
    </citation>
    <scope>NUCLEOTIDE SEQUENCE [LARGE SCALE GENOMIC DNA]</scope>
    <source>
        <strain evidence="1 2">CBS 101889</strain>
    </source>
</reference>
<evidence type="ECO:0000313" key="1">
    <source>
        <dbReference type="EMBL" id="RAL07968.1"/>
    </source>
</evidence>
<dbReference type="Proteomes" id="UP000248961">
    <property type="component" value="Unassembled WGS sequence"/>
</dbReference>
<sequence length="323" mass="36650">MVLEYASRLRLNSSSDSHPQLEVCGFPSSGFYVYRNLLCSHATSYPGYDLLALVKERKKPSLIALGFAVARKRSIRLKNPLVSKSSMSIQCGSRSSELRKHVLQSCRKIAEPTHELKKAQTHLRETESGTLLEERQSVPSLEWLSGLRKKNCMIPIASLLEPYTMHLTWWLDSEENRPFYSQCAVVTLHSQSNQNLRSFRIVNGVLPHALMDEKGLHTIGESCTVGKVYIFPLASHRLVGGISFYHWSSASTQLNCRVTKLSLVVPYDIRSRDCECQLYPTQELRMGEIWPEANMRAETQHSIPDSLGTRIFKDGECEILNIH</sequence>
<dbReference type="AlphaFoldDB" id="A0A395HM82"/>
<keyword evidence="2" id="KW-1185">Reference proteome</keyword>
<protein>
    <submittedName>
        <fullName evidence="1">Uncharacterized protein</fullName>
    </submittedName>
</protein>
<dbReference type="RefSeq" id="XP_025547122.1">
    <property type="nucleotide sequence ID" value="XM_025696505.1"/>
</dbReference>
<dbReference type="VEuPathDB" id="FungiDB:BO97DRAFT_418082"/>
<name>A0A395HM82_ASPHC</name>
<accession>A0A395HM82</accession>
<proteinExistence type="predicted"/>
<dbReference type="EMBL" id="KZ824321">
    <property type="protein sequence ID" value="RAL07968.1"/>
    <property type="molecule type" value="Genomic_DNA"/>
</dbReference>
<evidence type="ECO:0000313" key="2">
    <source>
        <dbReference type="Proteomes" id="UP000248961"/>
    </source>
</evidence>
<dbReference type="GeneID" id="37200794"/>